<comment type="caution">
    <text evidence="3">The sequence shown here is derived from an EMBL/GenBank/DDBJ whole genome shotgun (WGS) entry which is preliminary data.</text>
</comment>
<feature type="region of interest" description="Disordered" evidence="1">
    <location>
        <begin position="175"/>
        <end position="243"/>
    </location>
</feature>
<protein>
    <submittedName>
        <fullName evidence="3">Retrotransposon gag protein</fullName>
    </submittedName>
</protein>
<evidence type="ECO:0000313" key="4">
    <source>
        <dbReference type="Proteomes" id="UP000602510"/>
    </source>
</evidence>
<accession>A0A833SI29</accession>
<keyword evidence="4" id="KW-1185">Reference proteome</keyword>
<evidence type="ECO:0000256" key="1">
    <source>
        <dbReference type="SAM" id="MobiDB-lite"/>
    </source>
</evidence>
<evidence type="ECO:0000313" key="3">
    <source>
        <dbReference type="EMBL" id="KAF4030058.1"/>
    </source>
</evidence>
<proteinExistence type="predicted"/>
<evidence type="ECO:0000259" key="2">
    <source>
        <dbReference type="Pfam" id="PF03732"/>
    </source>
</evidence>
<dbReference type="InterPro" id="IPR005162">
    <property type="entry name" value="Retrotrans_gag_dom"/>
</dbReference>
<organism evidence="3 4">
    <name type="scientific">Phytophthora infestans</name>
    <name type="common">Potato late blight agent</name>
    <name type="synonym">Botrytis infestans</name>
    <dbReference type="NCBI Taxonomy" id="4787"/>
    <lineage>
        <taxon>Eukaryota</taxon>
        <taxon>Sar</taxon>
        <taxon>Stramenopiles</taxon>
        <taxon>Oomycota</taxon>
        <taxon>Peronosporomycetes</taxon>
        <taxon>Peronosporales</taxon>
        <taxon>Peronosporaceae</taxon>
        <taxon>Phytophthora</taxon>
    </lineage>
</organism>
<feature type="domain" description="Retrotransposon gag" evidence="2">
    <location>
        <begin position="35"/>
        <end position="124"/>
    </location>
</feature>
<name>A0A833SI29_PHYIN</name>
<sequence length="267" mass="29528">MSVTMWLKTVRTKVRRHAVTMGVEWRDGHLYHEVASHLDGEAKRWFATWMESVSPVEESINMLFEMLRAKYMTQRTGPEVVDRLSARSQIKGDRLVEYAQALREIGENGDVGEDWLVRAFLKGISSSEGATHVRGHRRRTLDEAVSLAIPQVGDYGEGYGVGLETAMAHWDEREAQQGHGSLTAAAGSGEQDQLGLDGESRSVVTGYGPMWGAPHKRPQYDTKDRQLSAGEASGTNIEKHHNSGKKTTKTCELLGLCFSTLNCVSAP</sequence>
<gene>
    <name evidence="3" type="ORF">GN244_ATG18183</name>
</gene>
<dbReference type="Proteomes" id="UP000602510">
    <property type="component" value="Unassembled WGS sequence"/>
</dbReference>
<reference evidence="3" key="1">
    <citation type="submission" date="2020-04" db="EMBL/GenBank/DDBJ databases">
        <title>Hybrid Assembly of Korean Phytophthora infestans isolates.</title>
        <authorList>
            <person name="Prokchorchik M."/>
            <person name="Lee Y."/>
            <person name="Seo J."/>
            <person name="Cho J.-H."/>
            <person name="Park Y.-E."/>
            <person name="Jang D.-C."/>
            <person name="Im J.-S."/>
            <person name="Choi J.-G."/>
            <person name="Park H.-J."/>
            <person name="Lee G.-B."/>
            <person name="Lee Y.-G."/>
            <person name="Hong S.-Y."/>
            <person name="Cho K."/>
            <person name="Sohn K.H."/>
        </authorList>
    </citation>
    <scope>NUCLEOTIDE SEQUENCE</scope>
    <source>
        <strain evidence="3">KR_1_A1</strain>
    </source>
</reference>
<dbReference type="EMBL" id="WSZM01000718">
    <property type="protein sequence ID" value="KAF4030058.1"/>
    <property type="molecule type" value="Genomic_DNA"/>
</dbReference>
<dbReference type="AlphaFoldDB" id="A0A833SI29"/>
<dbReference type="Pfam" id="PF03732">
    <property type="entry name" value="Retrotrans_gag"/>
    <property type="match status" value="1"/>
</dbReference>